<keyword evidence="4" id="KW-1185">Reference proteome</keyword>
<dbReference type="Pfam" id="PF04972">
    <property type="entry name" value="BON"/>
    <property type="match status" value="2"/>
</dbReference>
<reference evidence="4" key="1">
    <citation type="journal article" date="2018" name="Front. Microbiol.">
        <title>Genome-Based Analysis Reveals the Taxonomy and Diversity of the Family Idiomarinaceae.</title>
        <authorList>
            <person name="Liu Y."/>
            <person name="Lai Q."/>
            <person name="Shao Z."/>
        </authorList>
    </citation>
    <scope>NUCLEOTIDE SEQUENCE [LARGE SCALE GENOMIC DNA]</scope>
    <source>
        <strain evidence="4">GBPy7</strain>
    </source>
</reference>
<evidence type="ECO:0000259" key="2">
    <source>
        <dbReference type="PROSITE" id="PS50914"/>
    </source>
</evidence>
<dbReference type="Proteomes" id="UP000288395">
    <property type="component" value="Unassembled WGS sequence"/>
</dbReference>
<name>A0A432W2R9_9GAMM</name>
<dbReference type="PANTHER" id="PTHR34606:SF4">
    <property type="entry name" value="OUTER MEMBRANE LIPOPROTEIN DOLP"/>
    <property type="match status" value="1"/>
</dbReference>
<organism evidence="3 4">
    <name type="scientific">Aliidiomarina iranensis</name>
    <dbReference type="NCBI Taxonomy" id="1434071"/>
    <lineage>
        <taxon>Bacteria</taxon>
        <taxon>Pseudomonadati</taxon>
        <taxon>Pseudomonadota</taxon>
        <taxon>Gammaproteobacteria</taxon>
        <taxon>Alteromonadales</taxon>
        <taxon>Idiomarinaceae</taxon>
        <taxon>Aliidiomarina</taxon>
    </lineage>
</organism>
<protein>
    <submittedName>
        <fullName evidence="3">BON domain-containing protein</fullName>
    </submittedName>
</protein>
<dbReference type="InterPro" id="IPR007055">
    <property type="entry name" value="BON_dom"/>
</dbReference>
<feature type="domain" description="BON" evidence="2">
    <location>
        <begin position="50"/>
        <end position="118"/>
    </location>
</feature>
<keyword evidence="1" id="KW-0732">Signal</keyword>
<comment type="caution">
    <text evidence="3">The sequence shown here is derived from an EMBL/GenBank/DDBJ whole genome shotgun (WGS) entry which is preliminary data.</text>
</comment>
<evidence type="ECO:0000313" key="4">
    <source>
        <dbReference type="Proteomes" id="UP000288395"/>
    </source>
</evidence>
<proteinExistence type="predicted"/>
<dbReference type="OrthoDB" id="9783990at2"/>
<accession>A0A432W2R9</accession>
<dbReference type="EMBL" id="PIPJ01000001">
    <property type="protein sequence ID" value="RUO23510.1"/>
    <property type="molecule type" value="Genomic_DNA"/>
</dbReference>
<dbReference type="PROSITE" id="PS50914">
    <property type="entry name" value="BON"/>
    <property type="match status" value="2"/>
</dbReference>
<evidence type="ECO:0000256" key="1">
    <source>
        <dbReference type="ARBA" id="ARBA00022729"/>
    </source>
</evidence>
<dbReference type="SMART" id="SM00749">
    <property type="entry name" value="BON"/>
    <property type="match status" value="1"/>
</dbReference>
<evidence type="ECO:0000313" key="3">
    <source>
        <dbReference type="EMBL" id="RUO23510.1"/>
    </source>
</evidence>
<feature type="domain" description="BON" evidence="2">
    <location>
        <begin position="127"/>
        <end position="193"/>
    </location>
</feature>
<dbReference type="InterPro" id="IPR051686">
    <property type="entry name" value="Lipoprotein_DolP"/>
</dbReference>
<dbReference type="PANTHER" id="PTHR34606">
    <property type="entry name" value="BON DOMAIN-CONTAINING PROTEIN"/>
    <property type="match status" value="1"/>
</dbReference>
<gene>
    <name evidence="3" type="ORF">CWE08_02365</name>
</gene>
<dbReference type="AlphaFoldDB" id="A0A432W2R9"/>
<dbReference type="InterPro" id="IPR014004">
    <property type="entry name" value="Transpt-assoc_nodulatn_dom_bac"/>
</dbReference>
<sequence length="193" mass="21476">MGGNTVFQKWFLLIILLVPFLQGCAAAVVGATVGGTAVVLDNREVNQQIDDTGLRLRASSAFRESNAFDDQRVKFVVYNGDILLYGQAANEDIARQAERQARDIEGVVRVYNQIRIDDVANLVARADDTWITTRVKALLLRDQEYDISGIKVITENNEVFLLGIVDRESADRAIDIARNVRGVNKVIDVLTIR</sequence>
<dbReference type="Gene3D" id="3.30.1340.30">
    <property type="match status" value="1"/>
</dbReference>